<keyword evidence="2" id="KW-0805">Transcription regulation</keyword>
<dbReference type="PRINTS" id="PR00938">
    <property type="entry name" value="BRACHYURY"/>
</dbReference>
<evidence type="ECO:0000256" key="3">
    <source>
        <dbReference type="ARBA" id="ARBA00023125"/>
    </source>
</evidence>
<feature type="region of interest" description="Disordered" evidence="7">
    <location>
        <begin position="258"/>
        <end position="281"/>
    </location>
</feature>
<dbReference type="GO" id="GO:0003146">
    <property type="term" value="P:heart jogging"/>
    <property type="evidence" value="ECO:0007669"/>
    <property type="project" value="Ensembl"/>
</dbReference>
<feature type="domain" description="T-box" evidence="8">
    <location>
        <begin position="39"/>
        <end position="212"/>
    </location>
</feature>
<dbReference type="GO" id="GO:0001889">
    <property type="term" value="P:liver development"/>
    <property type="evidence" value="ECO:0007669"/>
    <property type="project" value="Ensembl"/>
</dbReference>
<dbReference type="PANTHER" id="PTHR11267">
    <property type="entry name" value="T-BOX PROTEIN-RELATED"/>
    <property type="match status" value="1"/>
</dbReference>
<dbReference type="GO" id="GO:0003140">
    <property type="term" value="P:determination of left/right asymmetry in lateral mesoderm"/>
    <property type="evidence" value="ECO:0007669"/>
    <property type="project" value="Ensembl"/>
</dbReference>
<dbReference type="PRINTS" id="PR00937">
    <property type="entry name" value="TBOX"/>
</dbReference>
<comment type="subcellular location">
    <subcellularLocation>
        <location evidence="1 6">Nucleus</location>
    </subcellularLocation>
</comment>
<dbReference type="STRING" id="144197.ENSSPAP00000001221"/>
<name>A0A3B4Z204_9TELE</name>
<dbReference type="InterPro" id="IPR002070">
    <property type="entry name" value="TF_Brachyury"/>
</dbReference>
<dbReference type="PROSITE" id="PS01283">
    <property type="entry name" value="TBOX_1"/>
    <property type="match status" value="1"/>
</dbReference>
<evidence type="ECO:0000256" key="6">
    <source>
        <dbReference type="PROSITE-ProRule" id="PRU00201"/>
    </source>
</evidence>
<dbReference type="GO" id="GO:0031016">
    <property type="term" value="P:pancreas development"/>
    <property type="evidence" value="ECO:0007669"/>
    <property type="project" value="Ensembl"/>
</dbReference>
<evidence type="ECO:0000256" key="1">
    <source>
        <dbReference type="ARBA" id="ARBA00004123"/>
    </source>
</evidence>
<dbReference type="InterPro" id="IPR036960">
    <property type="entry name" value="T-box_sf"/>
</dbReference>
<dbReference type="GO" id="GO:0030510">
    <property type="term" value="P:regulation of BMP signaling pathway"/>
    <property type="evidence" value="ECO:0007669"/>
    <property type="project" value="Ensembl"/>
</dbReference>
<evidence type="ECO:0000256" key="5">
    <source>
        <dbReference type="ARBA" id="ARBA00023242"/>
    </source>
</evidence>
<dbReference type="GO" id="GO:0001708">
    <property type="term" value="P:cell fate specification"/>
    <property type="evidence" value="ECO:0007669"/>
    <property type="project" value="TreeGrafter"/>
</dbReference>
<dbReference type="GO" id="GO:0001757">
    <property type="term" value="P:somite specification"/>
    <property type="evidence" value="ECO:0007669"/>
    <property type="project" value="Ensembl"/>
</dbReference>
<feature type="compositionally biased region" description="Polar residues" evidence="7">
    <location>
        <begin position="269"/>
        <end position="281"/>
    </location>
</feature>
<dbReference type="InterPro" id="IPR001699">
    <property type="entry name" value="TF_T-box"/>
</dbReference>
<dbReference type="GO" id="GO:0072045">
    <property type="term" value="P:convergent extension involved in nephron morphogenesis"/>
    <property type="evidence" value="ECO:0007669"/>
    <property type="project" value="Ensembl"/>
</dbReference>
<dbReference type="SMART" id="SM00425">
    <property type="entry name" value="TBOX"/>
    <property type="match status" value="1"/>
</dbReference>
<dbReference type="GO" id="GO:0045893">
    <property type="term" value="P:positive regulation of DNA-templated transcription"/>
    <property type="evidence" value="ECO:0007669"/>
    <property type="project" value="InterPro"/>
</dbReference>
<evidence type="ECO:0000256" key="2">
    <source>
        <dbReference type="ARBA" id="ARBA00023015"/>
    </source>
</evidence>
<organism evidence="9">
    <name type="scientific">Stegastes partitus</name>
    <name type="common">bicolor damselfish</name>
    <dbReference type="NCBI Taxonomy" id="144197"/>
    <lineage>
        <taxon>Eukaryota</taxon>
        <taxon>Metazoa</taxon>
        <taxon>Chordata</taxon>
        <taxon>Craniata</taxon>
        <taxon>Vertebrata</taxon>
        <taxon>Euteleostomi</taxon>
        <taxon>Actinopterygii</taxon>
        <taxon>Neopterygii</taxon>
        <taxon>Teleostei</taxon>
        <taxon>Neoteleostei</taxon>
        <taxon>Acanthomorphata</taxon>
        <taxon>Ovalentaria</taxon>
        <taxon>Pomacentridae</taxon>
        <taxon>Stegastes</taxon>
    </lineage>
</organism>
<dbReference type="GO" id="GO:0001707">
    <property type="term" value="P:mesoderm formation"/>
    <property type="evidence" value="ECO:0007669"/>
    <property type="project" value="Ensembl"/>
</dbReference>
<dbReference type="Pfam" id="PF00907">
    <property type="entry name" value="T-box"/>
    <property type="match status" value="1"/>
</dbReference>
<dbReference type="GO" id="GO:0060034">
    <property type="term" value="P:notochord cell differentiation"/>
    <property type="evidence" value="ECO:0007669"/>
    <property type="project" value="Ensembl"/>
</dbReference>
<dbReference type="InterPro" id="IPR018186">
    <property type="entry name" value="TF_T-box_CS"/>
</dbReference>
<dbReference type="GO" id="GO:0042663">
    <property type="term" value="P:regulation of endodermal cell fate specification"/>
    <property type="evidence" value="ECO:0007669"/>
    <property type="project" value="Ensembl"/>
</dbReference>
<dbReference type="Gene3D" id="2.60.40.820">
    <property type="entry name" value="Transcription factor, T-box"/>
    <property type="match status" value="1"/>
</dbReference>
<dbReference type="GO" id="GO:0070121">
    <property type="term" value="P:Kupffer's vesicle development"/>
    <property type="evidence" value="ECO:0007669"/>
    <property type="project" value="Ensembl"/>
</dbReference>
<comment type="caution">
    <text evidence="6">Lacks conserved residue(s) required for the propagation of feature annotation.</text>
</comment>
<evidence type="ECO:0000259" key="8">
    <source>
        <dbReference type="PROSITE" id="PS50252"/>
    </source>
</evidence>
<dbReference type="InterPro" id="IPR008967">
    <property type="entry name" value="p53-like_TF_DNA-bd_sf"/>
</dbReference>
<dbReference type="Ensembl" id="ENSSPAT00000001242.1">
    <property type="protein sequence ID" value="ENSSPAP00000001221.1"/>
    <property type="gene ID" value="ENSSPAG00000000930.1"/>
</dbReference>
<dbReference type="GO" id="GO:0060028">
    <property type="term" value="P:convergent extension involved in axis elongation"/>
    <property type="evidence" value="ECO:0007669"/>
    <property type="project" value="Ensembl"/>
</dbReference>
<dbReference type="GO" id="GO:0060063">
    <property type="term" value="P:Spemann organizer formation at the embryonic shield"/>
    <property type="evidence" value="ECO:0007669"/>
    <property type="project" value="Ensembl"/>
</dbReference>
<evidence type="ECO:0000256" key="4">
    <source>
        <dbReference type="ARBA" id="ARBA00023163"/>
    </source>
</evidence>
<dbReference type="GO" id="GO:0005634">
    <property type="term" value="C:nucleus"/>
    <property type="evidence" value="ECO:0007669"/>
    <property type="project" value="UniProtKB-SubCell"/>
</dbReference>
<dbReference type="InterPro" id="IPR046360">
    <property type="entry name" value="T-box_DNA-bd"/>
</dbReference>
<dbReference type="GO" id="GO:0048565">
    <property type="term" value="P:digestive tract development"/>
    <property type="evidence" value="ECO:0007669"/>
    <property type="project" value="Ensembl"/>
</dbReference>
<reference evidence="9" key="1">
    <citation type="submission" date="2023-09" db="UniProtKB">
        <authorList>
            <consortium name="Ensembl"/>
        </authorList>
    </citation>
    <scope>IDENTIFICATION</scope>
</reference>
<dbReference type="SUPFAM" id="SSF49417">
    <property type="entry name" value="p53-like transcription factors"/>
    <property type="match status" value="1"/>
</dbReference>
<dbReference type="GO" id="GO:0035462">
    <property type="term" value="P:determination of left/right asymmetry in diencephalon"/>
    <property type="evidence" value="ECO:0007669"/>
    <property type="project" value="Ensembl"/>
</dbReference>
<keyword evidence="3 6" id="KW-0238">DNA-binding</keyword>
<protein>
    <submittedName>
        <fullName evidence="9">Brachyury protein homolog A</fullName>
    </submittedName>
</protein>
<dbReference type="AlphaFoldDB" id="A0A3B4Z204"/>
<dbReference type="GO" id="GO:0010159">
    <property type="term" value="P:specification of animal organ position"/>
    <property type="evidence" value="ECO:0007669"/>
    <property type="project" value="Ensembl"/>
</dbReference>
<dbReference type="GO" id="GO:0000785">
    <property type="term" value="C:chromatin"/>
    <property type="evidence" value="ECO:0007669"/>
    <property type="project" value="Ensembl"/>
</dbReference>
<evidence type="ECO:0000256" key="7">
    <source>
        <dbReference type="SAM" id="MobiDB-lite"/>
    </source>
</evidence>
<dbReference type="GO" id="GO:0001947">
    <property type="term" value="P:heart looping"/>
    <property type="evidence" value="ECO:0007669"/>
    <property type="project" value="Ensembl"/>
</dbReference>
<dbReference type="PROSITE" id="PS50252">
    <property type="entry name" value="TBOX_3"/>
    <property type="match status" value="1"/>
</dbReference>
<dbReference type="PANTHER" id="PTHR11267:SF169">
    <property type="entry name" value="T-BOX TRANSCRIPTION FACTOR T-A"/>
    <property type="match status" value="1"/>
</dbReference>
<sequence length="398" mass="43472">MTSSNPDQRLEHLLSAVESEFQKGSEKGDASERDIKLTLEDADLWNKFKELTNEMIVTKTGRRMFPVLRASVTGLDPNAMYSVLLDFVAADNNRWKYVNGEWVPGGKPEPQSPSCVYIHPDSPNFGAHWMKAPVSFSKVKLSNKLNGGGQIMLNSLHKYEPRIHIVKVGGIQKMISSQSFPETQFIAVTAYQNEEITALKIKHNPFAKAFLDAKERYKLKLQLLNPICPSSSPPQFSSTAGHSSGSYCERYSSLRSHRSAPYPSHYPHRTSNNYMDNTSGTLPTHDSWSALQIPNSTGMGTLSHTTNSTSNSSQYPSLWSVAGTTLTPSGSASGSIPGGLTSQFLRGSSYTGLTSSLPVSSPSSMYDPSLSEVGVGEAQFESSIARLTATWAPVAQSY</sequence>
<accession>A0A3B4Z204</accession>
<dbReference type="GO" id="GO:0014028">
    <property type="term" value="P:notochord formation"/>
    <property type="evidence" value="ECO:0007669"/>
    <property type="project" value="Ensembl"/>
</dbReference>
<evidence type="ECO:0000313" key="9">
    <source>
        <dbReference type="Ensembl" id="ENSSPAP00000001221.1"/>
    </source>
</evidence>
<dbReference type="GO" id="GO:0036342">
    <property type="term" value="P:post-anal tail morphogenesis"/>
    <property type="evidence" value="ECO:0007669"/>
    <property type="project" value="Ensembl"/>
</dbReference>
<keyword evidence="4" id="KW-0804">Transcription</keyword>
<keyword evidence="5 6" id="KW-0539">Nucleus</keyword>
<dbReference type="GO" id="GO:0035775">
    <property type="term" value="P:pronephric glomerulus morphogenesis"/>
    <property type="evidence" value="ECO:0007669"/>
    <property type="project" value="Ensembl"/>
</dbReference>
<dbReference type="GeneTree" id="ENSGT00940000166269"/>
<dbReference type="FunFam" id="2.60.40.820:FF:000002">
    <property type="entry name" value="T-box transcription factor Brachyury"/>
    <property type="match status" value="1"/>
</dbReference>
<dbReference type="PROSITE" id="PS01264">
    <property type="entry name" value="TBOX_2"/>
    <property type="match status" value="1"/>
</dbReference>
<dbReference type="CDD" id="cd20192">
    <property type="entry name" value="T-box_TBXT_TBX19-like"/>
    <property type="match status" value="1"/>
</dbReference>
<dbReference type="GO" id="GO:0000978">
    <property type="term" value="F:RNA polymerase II cis-regulatory region sequence-specific DNA binding"/>
    <property type="evidence" value="ECO:0007669"/>
    <property type="project" value="InterPro"/>
</dbReference>
<proteinExistence type="predicted"/>
<dbReference type="GO" id="GO:0000981">
    <property type="term" value="F:DNA-binding transcription factor activity, RNA polymerase II-specific"/>
    <property type="evidence" value="ECO:0007669"/>
    <property type="project" value="TreeGrafter"/>
</dbReference>